<organism evidence="1">
    <name type="scientific">Paraconexibacter sp. AEG42_29</name>
    <dbReference type="NCBI Taxonomy" id="2997339"/>
    <lineage>
        <taxon>Bacteria</taxon>
        <taxon>Bacillati</taxon>
        <taxon>Actinomycetota</taxon>
        <taxon>Thermoleophilia</taxon>
        <taxon>Solirubrobacterales</taxon>
        <taxon>Paraconexibacteraceae</taxon>
        <taxon>Paraconexibacter</taxon>
    </lineage>
</organism>
<dbReference type="PANTHER" id="PTHR38074">
    <property type="entry name" value="ALTERED INHERITANCE OF MITOCHONDRIA PROTEIN 24, MITOCHONDRIAL"/>
    <property type="match status" value="1"/>
</dbReference>
<dbReference type="Pfam" id="PF01987">
    <property type="entry name" value="AIM24"/>
    <property type="match status" value="1"/>
</dbReference>
<dbReference type="InterPro" id="IPR016031">
    <property type="entry name" value="Trp_RNA-bd_attenuator-like_dom"/>
</dbReference>
<dbReference type="KEGG" id="parq:DSM112329_02676"/>
<evidence type="ECO:0008006" key="2">
    <source>
        <dbReference type="Google" id="ProtNLM"/>
    </source>
</evidence>
<sequence length="221" mass="22273">MSWTQINSKMIEVPASDGVLARHGSMLAYKGEVVFAPTAGSGGVGGFVGRMVRGEQVSMMQVQGQGTVLLGHAGLNIEILDGGGEQIIVEADRLLAYDNSKQAATRSLSQASGGGGGGGLRGALRGAVTGAVTGQGMWTTVLTGPGGVAVLSHGPVFSLPVGGGEVKVDPQAFVCAVGQVKVEVSANVGFREMTGRGSGEGIQLKCSGSGKVYVQASEQKL</sequence>
<dbReference type="SUPFAM" id="SSF51219">
    <property type="entry name" value="TRAP-like"/>
    <property type="match status" value="1"/>
</dbReference>
<evidence type="ECO:0000313" key="1">
    <source>
        <dbReference type="EMBL" id="XAY05816.1"/>
    </source>
</evidence>
<dbReference type="EMBL" id="CP114014">
    <property type="protein sequence ID" value="XAY05816.1"/>
    <property type="molecule type" value="Genomic_DNA"/>
</dbReference>
<dbReference type="RefSeq" id="WP_354702319.1">
    <property type="nucleotide sequence ID" value="NZ_CP114014.1"/>
</dbReference>
<proteinExistence type="predicted"/>
<dbReference type="PANTHER" id="PTHR38074:SF1">
    <property type="entry name" value="ALTERED INHERITANCE OF MITOCHONDRIA PROTEIN 24, MITOCHONDRIAL"/>
    <property type="match status" value="1"/>
</dbReference>
<protein>
    <recommendedName>
        <fullName evidence="2">AIM24 family protein</fullName>
    </recommendedName>
</protein>
<dbReference type="InterPro" id="IPR036983">
    <property type="entry name" value="AIM24_sf"/>
</dbReference>
<name>A0AAU7AVZ4_9ACTN</name>
<dbReference type="AlphaFoldDB" id="A0AAU7AVZ4"/>
<gene>
    <name evidence="1" type="ORF">DSM112329_02676</name>
</gene>
<dbReference type="InterPro" id="IPR002838">
    <property type="entry name" value="AIM24"/>
</dbReference>
<reference evidence="1" key="1">
    <citation type="submission" date="2022-12" db="EMBL/GenBank/DDBJ databases">
        <title>Paraconexibacter alkalitolerans sp. nov. and Baekduia alba sp. nov., isolated from soil and emended description of the genera Paraconexibacter (Chun et al., 2020) and Baekduia (An et al., 2020).</title>
        <authorList>
            <person name="Vieira S."/>
            <person name="Huber K.J."/>
            <person name="Geppert A."/>
            <person name="Wolf J."/>
            <person name="Neumann-Schaal M."/>
            <person name="Muesken M."/>
            <person name="Overmann J."/>
        </authorList>
    </citation>
    <scope>NUCLEOTIDE SEQUENCE</scope>
    <source>
        <strain evidence="1">AEG42_29</strain>
    </source>
</reference>
<dbReference type="Gene3D" id="3.60.160.10">
    <property type="entry name" value="Mitochondrial biogenesis AIM24"/>
    <property type="match status" value="1"/>
</dbReference>
<accession>A0AAU7AVZ4</accession>